<comment type="subcellular location">
    <subcellularLocation>
        <location evidence="1">Cytoplasm</location>
        <location evidence="1">Cytoskeleton</location>
    </subcellularLocation>
</comment>
<organism evidence="8 9">
    <name type="scientific">Callorhinchus milii</name>
    <name type="common">Ghost shark</name>
    <dbReference type="NCBI Taxonomy" id="7868"/>
    <lineage>
        <taxon>Eukaryota</taxon>
        <taxon>Metazoa</taxon>
        <taxon>Chordata</taxon>
        <taxon>Craniata</taxon>
        <taxon>Vertebrata</taxon>
        <taxon>Chondrichthyes</taxon>
        <taxon>Holocephali</taxon>
        <taxon>Chimaeriformes</taxon>
        <taxon>Callorhinchidae</taxon>
        <taxon>Callorhinchus</taxon>
    </lineage>
</organism>
<dbReference type="GO" id="GO:0005813">
    <property type="term" value="C:centrosome"/>
    <property type="evidence" value="ECO:0007669"/>
    <property type="project" value="TreeGrafter"/>
</dbReference>
<keyword evidence="9" id="KW-1185">Reference proteome</keyword>
<dbReference type="InterPro" id="IPR029197">
    <property type="entry name" value="CKAP2_C"/>
</dbReference>
<keyword evidence="5" id="KW-0206">Cytoskeleton</keyword>
<feature type="region of interest" description="Disordered" evidence="6">
    <location>
        <begin position="22"/>
        <end position="46"/>
    </location>
</feature>
<dbReference type="OMA" id="FFYRENE"/>
<sequence>MQCEQPAECQCDSSLVTGTSTQTNNLLHRSSEQAKQRKGAAQTLDQGNRNARCWDNTAVFKAPKQQALKNDQVRSNRTSSWRQTVRIDTANTNRVIGTVKVAPRANTHRTITITKVPPRSKTNGTITTAKVAPRANTHRAVTTAKVPPRANTSKNSGIGKVAPNAKAHTVIGPANMASHTSHTIGVGRVAPRANRNGVEGTVPKHTATVSEHAQQSAIGKSTRFSKQATAGTSARPPAQATGTKANASAIATGNGLVKGLKPVARPNLSSAWRLIGIPATNVKRRIGAEHSRTKPTRAATEPVKVYRGPSYGNMLLQEQDDRKKKLEAWLAAKGKTYKRPAMPTPLRQASISVKKKLEDSFWEAIEEEGEQRSLADQVDCMLDNCMKLLDKGHPTEGVCAVLENIPNREKFAKYWICRARLLELTDSIDAVIAMFEQAVHAGAKPVDQLRSALVDVLMRNTNSQAACTALAAPVSTESTVTEQSPGLAEEKPSGSEEGEASVPEIPHIATLGILTGHKTQHGSCIIKHRVTATPRVQR</sequence>
<dbReference type="GeneTree" id="ENSGT00530000063691"/>
<feature type="region of interest" description="Disordered" evidence="6">
    <location>
        <begin position="474"/>
        <end position="501"/>
    </location>
</feature>
<dbReference type="PANTHER" id="PTHR47078">
    <property type="entry name" value="CYTOSKELETON-ASSOCIATED PROTEIN 2-LIKE"/>
    <property type="match status" value="1"/>
</dbReference>
<reference evidence="8" key="4">
    <citation type="submission" date="2025-08" db="UniProtKB">
        <authorList>
            <consortium name="Ensembl"/>
        </authorList>
    </citation>
    <scope>IDENTIFICATION</scope>
</reference>
<evidence type="ECO:0000256" key="4">
    <source>
        <dbReference type="ARBA" id="ARBA00022553"/>
    </source>
</evidence>
<proteinExistence type="inferred from homology"/>
<evidence type="ECO:0000256" key="1">
    <source>
        <dbReference type="ARBA" id="ARBA00004245"/>
    </source>
</evidence>
<evidence type="ECO:0000256" key="2">
    <source>
        <dbReference type="ARBA" id="ARBA00009468"/>
    </source>
</evidence>
<evidence type="ECO:0000256" key="5">
    <source>
        <dbReference type="ARBA" id="ARBA00023212"/>
    </source>
</evidence>
<accession>A0A4W3IQP9</accession>
<dbReference type="InterPro" id="IPR052855">
    <property type="entry name" value="CKAP2-like"/>
</dbReference>
<feature type="domain" description="Cytoskeleton-associated protein 2 C-terminal" evidence="7">
    <location>
        <begin position="319"/>
        <end position="537"/>
    </location>
</feature>
<dbReference type="Ensembl" id="ENSCMIT00000023381.1">
    <property type="protein sequence ID" value="ENSCMIP00000022985.1"/>
    <property type="gene ID" value="ENSCMIG00000010318.1"/>
</dbReference>
<feature type="compositionally biased region" description="Polar residues" evidence="6">
    <location>
        <begin position="475"/>
        <end position="484"/>
    </location>
</feature>
<comment type="similarity">
    <text evidence="2">Belongs to the CKAP2 family.</text>
</comment>
<feature type="compositionally biased region" description="Polar residues" evidence="6">
    <location>
        <begin position="208"/>
        <end position="232"/>
    </location>
</feature>
<reference evidence="9" key="2">
    <citation type="journal article" date="2007" name="PLoS Biol.">
        <title>Survey sequencing and comparative analysis of the elephant shark (Callorhinchus milii) genome.</title>
        <authorList>
            <person name="Venkatesh B."/>
            <person name="Kirkness E.F."/>
            <person name="Loh Y.H."/>
            <person name="Halpern A.L."/>
            <person name="Lee A.P."/>
            <person name="Johnson J."/>
            <person name="Dandona N."/>
            <person name="Viswanathan L.D."/>
            <person name="Tay A."/>
            <person name="Venter J.C."/>
            <person name="Strausberg R.L."/>
            <person name="Brenner S."/>
        </authorList>
    </citation>
    <scope>NUCLEOTIDE SEQUENCE [LARGE SCALE GENOMIC DNA]</scope>
</reference>
<evidence type="ECO:0000313" key="9">
    <source>
        <dbReference type="Proteomes" id="UP000314986"/>
    </source>
</evidence>
<reference evidence="9" key="3">
    <citation type="journal article" date="2014" name="Nature">
        <title>Elephant shark genome provides unique insights into gnathostome evolution.</title>
        <authorList>
            <consortium name="International Elephant Shark Genome Sequencing Consortium"/>
            <person name="Venkatesh B."/>
            <person name="Lee A.P."/>
            <person name="Ravi V."/>
            <person name="Maurya A.K."/>
            <person name="Lian M.M."/>
            <person name="Swann J.B."/>
            <person name="Ohta Y."/>
            <person name="Flajnik M.F."/>
            <person name="Sutoh Y."/>
            <person name="Kasahara M."/>
            <person name="Hoon S."/>
            <person name="Gangu V."/>
            <person name="Roy S.W."/>
            <person name="Irimia M."/>
            <person name="Korzh V."/>
            <person name="Kondrychyn I."/>
            <person name="Lim Z.W."/>
            <person name="Tay B.H."/>
            <person name="Tohari S."/>
            <person name="Kong K.W."/>
            <person name="Ho S."/>
            <person name="Lorente-Galdos B."/>
            <person name="Quilez J."/>
            <person name="Marques-Bonet T."/>
            <person name="Raney B.J."/>
            <person name="Ingham P.W."/>
            <person name="Tay A."/>
            <person name="Hillier L.W."/>
            <person name="Minx P."/>
            <person name="Boehm T."/>
            <person name="Wilson R.K."/>
            <person name="Brenner S."/>
            <person name="Warren W.C."/>
        </authorList>
    </citation>
    <scope>NUCLEOTIDE SEQUENCE [LARGE SCALE GENOMIC DNA]</scope>
</reference>
<name>A0A4W3IQP9_CALMI</name>
<evidence type="ECO:0000313" key="8">
    <source>
        <dbReference type="Ensembl" id="ENSCMIP00000022985.1"/>
    </source>
</evidence>
<dbReference type="Proteomes" id="UP000314986">
    <property type="component" value="Unassembled WGS sequence"/>
</dbReference>
<dbReference type="AlphaFoldDB" id="A0A4W3IQP9"/>
<reference evidence="9" key="1">
    <citation type="journal article" date="2006" name="Science">
        <title>Ancient noncoding elements conserved in the human genome.</title>
        <authorList>
            <person name="Venkatesh B."/>
            <person name="Kirkness E.F."/>
            <person name="Loh Y.H."/>
            <person name="Halpern A.L."/>
            <person name="Lee A.P."/>
            <person name="Johnson J."/>
            <person name="Dandona N."/>
            <person name="Viswanathan L.D."/>
            <person name="Tay A."/>
            <person name="Venter J.C."/>
            <person name="Strausberg R.L."/>
            <person name="Brenner S."/>
        </authorList>
    </citation>
    <scope>NUCLEOTIDE SEQUENCE [LARGE SCALE GENOMIC DNA]</scope>
</reference>
<dbReference type="GO" id="GO:0072686">
    <property type="term" value="C:mitotic spindle"/>
    <property type="evidence" value="ECO:0007669"/>
    <property type="project" value="TreeGrafter"/>
</dbReference>
<dbReference type="PANTHER" id="PTHR47078:SF1">
    <property type="entry name" value="CYTOSKELETON-ASSOCIATED PROTEIN 2-LIKE"/>
    <property type="match status" value="1"/>
</dbReference>
<feature type="region of interest" description="Disordered" evidence="6">
    <location>
        <begin position="208"/>
        <end position="246"/>
    </location>
</feature>
<evidence type="ECO:0000256" key="3">
    <source>
        <dbReference type="ARBA" id="ARBA00022490"/>
    </source>
</evidence>
<protein>
    <submittedName>
        <fullName evidence="8">Cytoskeleton-associated protein 2-like</fullName>
    </submittedName>
</protein>
<evidence type="ECO:0000259" key="7">
    <source>
        <dbReference type="Pfam" id="PF15297"/>
    </source>
</evidence>
<gene>
    <name evidence="8" type="primary">LOC103187801</name>
</gene>
<keyword evidence="4" id="KW-0597">Phosphoprotein</keyword>
<feature type="region of interest" description="Disordered" evidence="6">
    <location>
        <begin position="134"/>
        <end position="160"/>
    </location>
</feature>
<dbReference type="Pfam" id="PF15297">
    <property type="entry name" value="CKAP2_C"/>
    <property type="match status" value="1"/>
</dbReference>
<dbReference type="GO" id="GO:0005829">
    <property type="term" value="C:cytosol"/>
    <property type="evidence" value="ECO:0007669"/>
    <property type="project" value="TreeGrafter"/>
</dbReference>
<evidence type="ECO:0000256" key="6">
    <source>
        <dbReference type="SAM" id="MobiDB-lite"/>
    </source>
</evidence>
<reference evidence="8" key="5">
    <citation type="submission" date="2025-09" db="UniProtKB">
        <authorList>
            <consortium name="Ensembl"/>
        </authorList>
    </citation>
    <scope>IDENTIFICATION</scope>
</reference>
<keyword evidence="3" id="KW-0963">Cytoplasm</keyword>